<evidence type="ECO:0000256" key="5">
    <source>
        <dbReference type="ARBA" id="ARBA00022692"/>
    </source>
</evidence>
<keyword evidence="8" id="KW-0560">Oxidoreductase</keyword>
<sequence>MSDQLKHPVIISGGGLVGLTLAQYLERVGIPYLLFERDESPDARYGGWGISINWVTPALQKCLTPEAFCAIKALHNDPRTLEEDIISDTIPYQYFDLETGKAKTTHVLPPQLRVSRLKLREILAQGVKINWGISVTGWEEVDDGVLVSLSDGKTVKGSILAGADGKNSSIKRKILGEEKAKLYTFPMGFVGLKMRLAPEKIAPFRNLSRIFFHGTHPNGKFIFFSTISTPEVNGSKGTENEYFEAQLNMSWNAGDATQDILNLPPAEKLKELKKAATEGTGFFKELREGFDNIPDDTEVLDIVLQDWMTESWRPSASVTILGDAVHPMTMYRGEAANHGMFDAYMLGCQLRKAQSQLRSMAASPEFEHPSQGSDKQPEGTHSKLEMSKEVDPELGMDTGTDRSSMHGTSEPVNSFWQGLVVRLGVESRGLEPVPGELRTDERYANILTLFSTTSIGLLPIGIGAASTLGYGLSLKQAAPMIICLQLAFLIPSCYILTLAPLLGMRQWCQFRYVYGKYFNQIVSLVSLLGIAIFGITAAVTGGQTLASVNPGTLSVDGGIAIIFVAGCCIGFMGYKVLHGFARYAWIPASFGILILIGCAGDQLHQQAPPRATGAKPWLSMISMAAGISFAWGGVIGDYACYMPPKAPRFRLALYFLSGFGVMFSLMMILGAALGGAALQIPAWAAALGEGGTGAVVGQVVVSRLGGFGKFVLTILALTVVITTARDIYSISLAIQAVVPWLERVPRAVLALVTTGVLIGVAIPASKSFISSLSALVSILSYSSGITVTTFLIEWFWFRRANPDTVDPAIWDDGKALPSGIPAIVTFAIAWGPIICGMDTVWLTGPLAEVAGDLGWELAILTTVIIYTPLRAVEIRYRGRF</sequence>
<feature type="transmembrane region" description="Helical" evidence="11">
    <location>
        <begin position="774"/>
        <end position="797"/>
    </location>
</feature>
<feature type="transmembrane region" description="Helical" evidence="11">
    <location>
        <begin position="818"/>
        <end position="841"/>
    </location>
</feature>
<dbReference type="Pfam" id="PF01494">
    <property type="entry name" value="FAD_binding_3"/>
    <property type="match status" value="1"/>
</dbReference>
<keyword evidence="9 11" id="KW-0472">Membrane</keyword>
<feature type="transmembrane region" description="Helical" evidence="11">
    <location>
        <begin position="446"/>
        <end position="471"/>
    </location>
</feature>
<dbReference type="InterPro" id="IPR036188">
    <property type="entry name" value="FAD/NAD-bd_sf"/>
</dbReference>
<keyword evidence="14" id="KW-1185">Reference proteome</keyword>
<evidence type="ECO:0000256" key="7">
    <source>
        <dbReference type="ARBA" id="ARBA00022989"/>
    </source>
</evidence>
<keyword evidence="7 11" id="KW-1133">Transmembrane helix</keyword>
<dbReference type="Pfam" id="PF02133">
    <property type="entry name" value="Transp_cyt_pur"/>
    <property type="match status" value="1"/>
</dbReference>
<keyword evidence="3" id="KW-0813">Transport</keyword>
<dbReference type="SUPFAM" id="SSF51905">
    <property type="entry name" value="FAD/NAD(P)-binding domain"/>
    <property type="match status" value="1"/>
</dbReference>
<dbReference type="Gene3D" id="3.50.50.60">
    <property type="entry name" value="FAD/NAD(P)-binding domain"/>
    <property type="match status" value="1"/>
</dbReference>
<evidence type="ECO:0000256" key="3">
    <source>
        <dbReference type="ARBA" id="ARBA00022448"/>
    </source>
</evidence>
<keyword evidence="6" id="KW-0274">FAD</keyword>
<evidence type="ECO:0000256" key="6">
    <source>
        <dbReference type="ARBA" id="ARBA00022827"/>
    </source>
</evidence>
<evidence type="ECO:0000256" key="8">
    <source>
        <dbReference type="ARBA" id="ARBA00023002"/>
    </source>
</evidence>
<comment type="caution">
    <text evidence="13">The sequence shown here is derived from an EMBL/GenBank/DDBJ whole genome shotgun (WGS) entry which is preliminary data.</text>
</comment>
<feature type="transmembrane region" description="Helical" evidence="11">
    <location>
        <begin position="584"/>
        <end position="604"/>
    </location>
</feature>
<dbReference type="PANTHER" id="PTHR31806">
    <property type="entry name" value="PURINE-CYTOSINE PERMEASE FCY2-RELATED"/>
    <property type="match status" value="1"/>
</dbReference>
<dbReference type="AlphaFoldDB" id="A0A8H5XK74"/>
<evidence type="ECO:0000259" key="12">
    <source>
        <dbReference type="Pfam" id="PF01494"/>
    </source>
</evidence>
<evidence type="ECO:0000256" key="1">
    <source>
        <dbReference type="ARBA" id="ARBA00004141"/>
    </source>
</evidence>
<feature type="transmembrane region" description="Helical" evidence="11">
    <location>
        <begin position="744"/>
        <end position="762"/>
    </location>
</feature>
<evidence type="ECO:0000313" key="13">
    <source>
        <dbReference type="EMBL" id="KAF5695178.1"/>
    </source>
</evidence>
<comment type="subcellular location">
    <subcellularLocation>
        <location evidence="1">Membrane</location>
        <topology evidence="1">Multi-pass membrane protein</topology>
    </subcellularLocation>
</comment>
<protein>
    <submittedName>
        <fullName evidence="13">Purine-cytosine permease fcy22</fullName>
    </submittedName>
</protein>
<dbReference type="InterPro" id="IPR002938">
    <property type="entry name" value="FAD-bd"/>
</dbReference>
<evidence type="ECO:0000313" key="14">
    <source>
        <dbReference type="Proteomes" id="UP000532311"/>
    </source>
</evidence>
<dbReference type="PANTHER" id="PTHR31806:SF5">
    <property type="entry name" value="PURINE-CYTOSINE PERMEASE FCY21"/>
    <property type="match status" value="1"/>
</dbReference>
<dbReference type="GO" id="GO:0071949">
    <property type="term" value="F:FAD binding"/>
    <property type="evidence" value="ECO:0007669"/>
    <property type="project" value="InterPro"/>
</dbReference>
<name>A0A8H5XK74_9HYPO</name>
<dbReference type="GO" id="GO:0022857">
    <property type="term" value="F:transmembrane transporter activity"/>
    <property type="evidence" value="ECO:0007669"/>
    <property type="project" value="InterPro"/>
</dbReference>
<proteinExistence type="inferred from homology"/>
<accession>A0A8H5XK74</accession>
<evidence type="ECO:0000256" key="11">
    <source>
        <dbReference type="SAM" id="Phobius"/>
    </source>
</evidence>
<evidence type="ECO:0000256" key="2">
    <source>
        <dbReference type="ARBA" id="ARBA00008974"/>
    </source>
</evidence>
<dbReference type="Gene3D" id="1.10.4160.10">
    <property type="entry name" value="Hydantoin permease"/>
    <property type="match status" value="1"/>
</dbReference>
<feature type="transmembrane region" description="Helical" evidence="11">
    <location>
        <begin position="616"/>
        <end position="639"/>
    </location>
</feature>
<feature type="transmembrane region" description="Helical" evidence="11">
    <location>
        <begin position="651"/>
        <end position="684"/>
    </location>
</feature>
<dbReference type="EMBL" id="JAAQPF010000981">
    <property type="protein sequence ID" value="KAF5695178.1"/>
    <property type="molecule type" value="Genomic_DNA"/>
</dbReference>
<feature type="transmembrane region" description="Helical" evidence="11">
    <location>
        <begin position="853"/>
        <end position="872"/>
    </location>
</feature>
<dbReference type="GO" id="GO:0016491">
    <property type="term" value="F:oxidoreductase activity"/>
    <property type="evidence" value="ECO:0007669"/>
    <property type="project" value="UniProtKB-KW"/>
</dbReference>
<evidence type="ECO:0000256" key="9">
    <source>
        <dbReference type="ARBA" id="ARBA00023136"/>
    </source>
</evidence>
<organism evidence="13 14">
    <name type="scientific">Fusarium globosum</name>
    <dbReference type="NCBI Taxonomy" id="78864"/>
    <lineage>
        <taxon>Eukaryota</taxon>
        <taxon>Fungi</taxon>
        <taxon>Dikarya</taxon>
        <taxon>Ascomycota</taxon>
        <taxon>Pezizomycotina</taxon>
        <taxon>Sordariomycetes</taxon>
        <taxon>Hypocreomycetidae</taxon>
        <taxon>Hypocreales</taxon>
        <taxon>Nectriaceae</taxon>
        <taxon>Fusarium</taxon>
        <taxon>Fusarium fujikuroi species complex</taxon>
    </lineage>
</organism>
<feature type="transmembrane region" description="Helical" evidence="11">
    <location>
        <begin position="477"/>
        <end position="496"/>
    </location>
</feature>
<evidence type="ECO:0000256" key="4">
    <source>
        <dbReference type="ARBA" id="ARBA00022630"/>
    </source>
</evidence>
<dbReference type="InterPro" id="IPR001248">
    <property type="entry name" value="Pur-cyt_permease"/>
</dbReference>
<feature type="transmembrane region" description="Helical" evidence="11">
    <location>
        <begin position="559"/>
        <end position="577"/>
    </location>
</feature>
<dbReference type="PRINTS" id="PR00420">
    <property type="entry name" value="RNGMNOXGNASE"/>
</dbReference>
<feature type="compositionally biased region" description="Basic and acidic residues" evidence="10">
    <location>
        <begin position="375"/>
        <end position="391"/>
    </location>
</feature>
<reference evidence="13 14" key="1">
    <citation type="submission" date="2020-05" db="EMBL/GenBank/DDBJ databases">
        <title>Identification and distribution of gene clusters putatively required for synthesis of sphingolipid metabolism inhibitors in phylogenetically diverse species of the filamentous fungus Fusarium.</title>
        <authorList>
            <person name="Kim H.-S."/>
            <person name="Busman M."/>
            <person name="Brown D.W."/>
            <person name="Divon H."/>
            <person name="Uhlig S."/>
            <person name="Proctor R.H."/>
        </authorList>
    </citation>
    <scope>NUCLEOTIDE SEQUENCE [LARGE SCALE GENOMIC DNA]</scope>
    <source>
        <strain evidence="13 14">NRRL 26131</strain>
    </source>
</reference>
<dbReference type="GO" id="GO:0005886">
    <property type="term" value="C:plasma membrane"/>
    <property type="evidence" value="ECO:0007669"/>
    <property type="project" value="TreeGrafter"/>
</dbReference>
<keyword evidence="4" id="KW-0285">Flavoprotein</keyword>
<feature type="region of interest" description="Disordered" evidence="10">
    <location>
        <begin position="357"/>
        <end position="409"/>
    </location>
</feature>
<gene>
    <name evidence="13" type="ORF">FGLOB1_14072</name>
</gene>
<feature type="transmembrane region" description="Helical" evidence="11">
    <location>
        <begin position="704"/>
        <end position="724"/>
    </location>
</feature>
<feature type="transmembrane region" description="Helical" evidence="11">
    <location>
        <begin position="517"/>
        <end position="539"/>
    </location>
</feature>
<keyword evidence="5 11" id="KW-0812">Transmembrane</keyword>
<dbReference type="InterPro" id="IPR026030">
    <property type="entry name" value="Pur-cyt_permease_Fcy2/21/22"/>
</dbReference>
<feature type="domain" description="FAD-binding" evidence="12">
    <location>
        <begin position="8"/>
        <end position="351"/>
    </location>
</feature>
<evidence type="ECO:0000256" key="10">
    <source>
        <dbReference type="SAM" id="MobiDB-lite"/>
    </source>
</evidence>
<comment type="similarity">
    <text evidence="2">Belongs to the purine-cytosine permease (2.A.39) family.</text>
</comment>
<dbReference type="Proteomes" id="UP000532311">
    <property type="component" value="Unassembled WGS sequence"/>
</dbReference>